<evidence type="ECO:0000256" key="1">
    <source>
        <dbReference type="ARBA" id="ARBA00023015"/>
    </source>
</evidence>
<dbReference type="PANTHER" id="PTHR47506">
    <property type="entry name" value="TRANSCRIPTIONAL REGULATORY PROTEIN"/>
    <property type="match status" value="1"/>
</dbReference>
<accession>A0A6L8UUH4</accession>
<dbReference type="InterPro" id="IPR009057">
    <property type="entry name" value="Homeodomain-like_sf"/>
</dbReference>
<dbReference type="PRINTS" id="PR00455">
    <property type="entry name" value="HTHTETR"/>
</dbReference>
<evidence type="ECO:0000256" key="2">
    <source>
        <dbReference type="ARBA" id="ARBA00023125"/>
    </source>
</evidence>
<feature type="domain" description="HTH tetR-type" evidence="5">
    <location>
        <begin position="2"/>
        <end position="62"/>
    </location>
</feature>
<dbReference type="InterPro" id="IPR036271">
    <property type="entry name" value="Tet_transcr_reg_TetR-rel_C_sf"/>
</dbReference>
<keyword evidence="2 4" id="KW-0238">DNA-binding</keyword>
<dbReference type="SUPFAM" id="SSF46689">
    <property type="entry name" value="Homeodomain-like"/>
    <property type="match status" value="1"/>
</dbReference>
<evidence type="ECO:0000256" key="3">
    <source>
        <dbReference type="ARBA" id="ARBA00023163"/>
    </source>
</evidence>
<comment type="caution">
    <text evidence="6">The sequence shown here is derived from an EMBL/GenBank/DDBJ whole genome shotgun (WGS) entry which is preliminary data.</text>
</comment>
<evidence type="ECO:0000313" key="6">
    <source>
        <dbReference type="EMBL" id="MZQ80796.1"/>
    </source>
</evidence>
<name>A0A6L8UUH4_9BACL</name>
<keyword evidence="1" id="KW-0805">Transcription regulation</keyword>
<dbReference type="Gene3D" id="1.10.357.10">
    <property type="entry name" value="Tetracycline Repressor, domain 2"/>
    <property type="match status" value="1"/>
</dbReference>
<dbReference type="Proteomes" id="UP000481087">
    <property type="component" value="Unassembled WGS sequence"/>
</dbReference>
<dbReference type="Pfam" id="PF00440">
    <property type="entry name" value="TetR_N"/>
    <property type="match status" value="1"/>
</dbReference>
<dbReference type="RefSeq" id="WP_161405032.1">
    <property type="nucleotide sequence ID" value="NZ_WTUZ01000004.1"/>
</dbReference>
<evidence type="ECO:0000313" key="7">
    <source>
        <dbReference type="Proteomes" id="UP000481087"/>
    </source>
</evidence>
<keyword evidence="3" id="KW-0804">Transcription</keyword>
<evidence type="ECO:0000256" key="4">
    <source>
        <dbReference type="PROSITE-ProRule" id="PRU00335"/>
    </source>
</evidence>
<proteinExistence type="predicted"/>
<organism evidence="6 7">
    <name type="scientific">Paenibacillus silvestris</name>
    <dbReference type="NCBI Taxonomy" id="2606219"/>
    <lineage>
        <taxon>Bacteria</taxon>
        <taxon>Bacillati</taxon>
        <taxon>Bacillota</taxon>
        <taxon>Bacilli</taxon>
        <taxon>Bacillales</taxon>
        <taxon>Paenibacillaceae</taxon>
        <taxon>Paenibacillus</taxon>
    </lineage>
</organism>
<sequence>MDNRKEQIVSLTLELIRKKGYVAISYDDISKKLGVTKASIHYHFEKKEDLAIALTGKLHKSFERLVLSTKDVSMPVEEKINQFITKQFELGGDAICPLSSLQTDYESLPEAVQQRVQVLSQFEFTSWVDVLTEAQKEGIVNSYVNTESLAYAVLSCIKGGMQYNRVLSKNIIPQVVDQINRLIRC</sequence>
<dbReference type="EMBL" id="WTUZ01000004">
    <property type="protein sequence ID" value="MZQ80796.1"/>
    <property type="molecule type" value="Genomic_DNA"/>
</dbReference>
<evidence type="ECO:0000259" key="5">
    <source>
        <dbReference type="PROSITE" id="PS50977"/>
    </source>
</evidence>
<dbReference type="AlphaFoldDB" id="A0A6L8UUH4"/>
<dbReference type="PROSITE" id="PS50977">
    <property type="entry name" value="HTH_TETR_2"/>
    <property type="match status" value="1"/>
</dbReference>
<reference evidence="6 7" key="1">
    <citation type="submission" date="2019-12" db="EMBL/GenBank/DDBJ databases">
        <title>Paenibacillus sp. nov. sp. isolated from soil.</title>
        <authorList>
            <person name="Kim J."/>
            <person name="Jeong S.E."/>
            <person name="Jung H.S."/>
            <person name="Jeon C.O."/>
        </authorList>
    </citation>
    <scope>NUCLEOTIDE SEQUENCE [LARGE SCALE GENOMIC DNA]</scope>
    <source>
        <strain evidence="6 7">5J-6</strain>
    </source>
</reference>
<keyword evidence="7" id="KW-1185">Reference proteome</keyword>
<dbReference type="SUPFAM" id="SSF48498">
    <property type="entry name" value="Tetracyclin repressor-like, C-terminal domain"/>
    <property type="match status" value="1"/>
</dbReference>
<protein>
    <submittedName>
        <fullName evidence="6">TetR family transcriptional regulator</fullName>
    </submittedName>
</protein>
<dbReference type="PANTHER" id="PTHR47506:SF1">
    <property type="entry name" value="HTH-TYPE TRANSCRIPTIONAL REGULATOR YJDC"/>
    <property type="match status" value="1"/>
</dbReference>
<dbReference type="GO" id="GO:0003677">
    <property type="term" value="F:DNA binding"/>
    <property type="evidence" value="ECO:0007669"/>
    <property type="project" value="UniProtKB-UniRule"/>
</dbReference>
<gene>
    <name evidence="6" type="ORF">GQF01_01405</name>
</gene>
<dbReference type="InterPro" id="IPR001647">
    <property type="entry name" value="HTH_TetR"/>
</dbReference>
<feature type="DNA-binding region" description="H-T-H motif" evidence="4">
    <location>
        <begin position="25"/>
        <end position="44"/>
    </location>
</feature>